<accession>A0AAW2ECQ0</accession>
<feature type="chain" id="PRO_5044013769" description="Tropomyosin" evidence="2">
    <location>
        <begin position="17"/>
        <end position="123"/>
    </location>
</feature>
<evidence type="ECO:0000256" key="2">
    <source>
        <dbReference type="SAM" id="SignalP"/>
    </source>
</evidence>
<keyword evidence="4" id="KW-1185">Reference proteome</keyword>
<name>A0AAW2ECQ0_9HYME</name>
<evidence type="ECO:0000313" key="3">
    <source>
        <dbReference type="EMBL" id="KAL0100997.1"/>
    </source>
</evidence>
<organism evidence="3 4">
    <name type="scientific">Cardiocondyla obscurior</name>
    <dbReference type="NCBI Taxonomy" id="286306"/>
    <lineage>
        <taxon>Eukaryota</taxon>
        <taxon>Metazoa</taxon>
        <taxon>Ecdysozoa</taxon>
        <taxon>Arthropoda</taxon>
        <taxon>Hexapoda</taxon>
        <taxon>Insecta</taxon>
        <taxon>Pterygota</taxon>
        <taxon>Neoptera</taxon>
        <taxon>Endopterygota</taxon>
        <taxon>Hymenoptera</taxon>
        <taxon>Apocrita</taxon>
        <taxon>Aculeata</taxon>
        <taxon>Formicoidea</taxon>
        <taxon>Formicidae</taxon>
        <taxon>Myrmicinae</taxon>
        <taxon>Cardiocondyla</taxon>
    </lineage>
</organism>
<proteinExistence type="predicted"/>
<comment type="caution">
    <text evidence="3">The sequence shown here is derived from an EMBL/GenBank/DDBJ whole genome shotgun (WGS) entry which is preliminary data.</text>
</comment>
<dbReference type="AlphaFoldDB" id="A0AAW2ECQ0"/>
<sequence>MVMVVLNLCILRFTTCIRCLTSFNTFLMVNAVVEEARNTVKEEIRLANDRYKTCLVRMEVERAALDEKLAQRDAEITKLSMTLEELRSFTSFSQSLQLELDKVESELAEKKQELRLFLSNLSC</sequence>
<evidence type="ECO:0000256" key="1">
    <source>
        <dbReference type="SAM" id="Coils"/>
    </source>
</evidence>
<feature type="coiled-coil region" evidence="1">
    <location>
        <begin position="93"/>
        <end position="120"/>
    </location>
</feature>
<gene>
    <name evidence="3" type="ORF">PUN28_019418</name>
</gene>
<dbReference type="Proteomes" id="UP001430953">
    <property type="component" value="Unassembled WGS sequence"/>
</dbReference>
<reference evidence="3 4" key="1">
    <citation type="submission" date="2023-03" db="EMBL/GenBank/DDBJ databases">
        <title>High recombination rates correlate with genetic variation in Cardiocondyla obscurior ants.</title>
        <authorList>
            <person name="Errbii M."/>
        </authorList>
    </citation>
    <scope>NUCLEOTIDE SEQUENCE [LARGE SCALE GENOMIC DNA]</scope>
    <source>
        <strain evidence="3">Alpha-2009</strain>
        <tissue evidence="3">Whole body</tissue>
    </source>
</reference>
<keyword evidence="1" id="KW-0175">Coiled coil</keyword>
<feature type="signal peptide" evidence="2">
    <location>
        <begin position="1"/>
        <end position="16"/>
    </location>
</feature>
<keyword evidence="2" id="KW-0732">Signal</keyword>
<evidence type="ECO:0000313" key="4">
    <source>
        <dbReference type="Proteomes" id="UP001430953"/>
    </source>
</evidence>
<dbReference type="EMBL" id="JADYXP020000025">
    <property type="protein sequence ID" value="KAL0100997.1"/>
    <property type="molecule type" value="Genomic_DNA"/>
</dbReference>
<evidence type="ECO:0008006" key="5">
    <source>
        <dbReference type="Google" id="ProtNLM"/>
    </source>
</evidence>
<protein>
    <recommendedName>
        <fullName evidence="5">Tropomyosin</fullName>
    </recommendedName>
</protein>